<evidence type="ECO:0000313" key="2">
    <source>
        <dbReference type="EMBL" id="TWH67617.1"/>
    </source>
</evidence>
<comment type="caution">
    <text evidence="2">The sequence shown here is derived from an EMBL/GenBank/DDBJ whole genome shotgun (WGS) entry which is preliminary data.</text>
</comment>
<keyword evidence="3" id="KW-1185">Reference proteome</keyword>
<protein>
    <submittedName>
        <fullName evidence="2">Uncharacterized protein</fullName>
    </submittedName>
</protein>
<reference evidence="2 3" key="1">
    <citation type="submission" date="2019-07" db="EMBL/GenBank/DDBJ databases">
        <title>R&amp;d 2014.</title>
        <authorList>
            <person name="Klenk H.-P."/>
        </authorList>
    </citation>
    <scope>NUCLEOTIDE SEQUENCE [LARGE SCALE GENOMIC DNA]</scope>
    <source>
        <strain evidence="2 3">DSM 43868</strain>
    </source>
</reference>
<feature type="transmembrane region" description="Helical" evidence="1">
    <location>
        <begin position="115"/>
        <end position="137"/>
    </location>
</feature>
<dbReference type="Proteomes" id="UP000319825">
    <property type="component" value="Unassembled WGS sequence"/>
</dbReference>
<keyword evidence="1" id="KW-0472">Membrane</keyword>
<dbReference type="RefSeq" id="WP_145774597.1">
    <property type="nucleotide sequence ID" value="NZ_BAAATQ010000024.1"/>
</dbReference>
<accession>A0A562I9C5</accession>
<sequence>MTVPVPVPVRPPRPTSVTVAGWLQVVTVAVLLGLAGMVAFEAVWFDGQIDEVTRLVPDADPAEVRDERTGNVVGALVLGVPALLLAGWLAGTALPLLRGRNTARILVYVSSGAQLLLCLAQACSGALVIPFVLALGFEEGMDAEPAPFPDDVPWQESRFLETLYDRQQAHDDVIFPVGGIGVLTVFLLTATVVLLLSLPAANRYFRPRAEQWPVGPVPYAGWPGPHPMVAPYPMMAPYPMGPAVPQPGAWVPAGCPVPPGYLICPDPAVHVACAPAPAEPPGTDRPETLGS</sequence>
<feature type="transmembrane region" description="Helical" evidence="1">
    <location>
        <begin position="173"/>
        <end position="198"/>
    </location>
</feature>
<name>A0A562I9C5_MICOL</name>
<proteinExistence type="predicted"/>
<dbReference type="EMBL" id="VLKE01000001">
    <property type="protein sequence ID" value="TWH67617.1"/>
    <property type="molecule type" value="Genomic_DNA"/>
</dbReference>
<evidence type="ECO:0000313" key="3">
    <source>
        <dbReference type="Proteomes" id="UP000319825"/>
    </source>
</evidence>
<feature type="transmembrane region" description="Helical" evidence="1">
    <location>
        <begin position="72"/>
        <end position="94"/>
    </location>
</feature>
<keyword evidence="1" id="KW-1133">Transmembrane helix</keyword>
<keyword evidence="1" id="KW-0812">Transmembrane</keyword>
<evidence type="ECO:0000256" key="1">
    <source>
        <dbReference type="SAM" id="Phobius"/>
    </source>
</evidence>
<feature type="transmembrane region" description="Helical" evidence="1">
    <location>
        <begin position="21"/>
        <end position="45"/>
    </location>
</feature>
<gene>
    <name evidence="2" type="ORF">JD77_02597</name>
</gene>
<organism evidence="2 3">
    <name type="scientific">Micromonospora olivasterospora</name>
    <dbReference type="NCBI Taxonomy" id="1880"/>
    <lineage>
        <taxon>Bacteria</taxon>
        <taxon>Bacillati</taxon>
        <taxon>Actinomycetota</taxon>
        <taxon>Actinomycetes</taxon>
        <taxon>Micromonosporales</taxon>
        <taxon>Micromonosporaceae</taxon>
        <taxon>Micromonospora</taxon>
    </lineage>
</organism>
<dbReference type="OrthoDB" id="3385532at2"/>
<dbReference type="AlphaFoldDB" id="A0A562I9C5"/>